<evidence type="ECO:0000313" key="4">
    <source>
        <dbReference type="Proteomes" id="UP001432000"/>
    </source>
</evidence>
<dbReference type="Gene3D" id="3.20.20.450">
    <property type="entry name" value="EAL domain"/>
    <property type="match status" value="1"/>
</dbReference>
<dbReference type="CDD" id="cd01948">
    <property type="entry name" value="EAL"/>
    <property type="match status" value="1"/>
</dbReference>
<name>A0ABZ2PFK2_9NOCA</name>
<dbReference type="InterPro" id="IPR052155">
    <property type="entry name" value="Biofilm_reg_signaling"/>
</dbReference>
<dbReference type="SUPFAM" id="SSF55785">
    <property type="entry name" value="PYP-like sensor domain (PAS domain)"/>
    <property type="match status" value="2"/>
</dbReference>
<dbReference type="EMBL" id="CP147846">
    <property type="protein sequence ID" value="WXG67855.1"/>
    <property type="molecule type" value="Genomic_DNA"/>
</dbReference>
<evidence type="ECO:0000313" key="3">
    <source>
        <dbReference type="EMBL" id="WXG67855.1"/>
    </source>
</evidence>
<dbReference type="Gene3D" id="3.30.70.270">
    <property type="match status" value="1"/>
</dbReference>
<evidence type="ECO:0000259" key="2">
    <source>
        <dbReference type="PROSITE" id="PS50887"/>
    </source>
</evidence>
<dbReference type="PANTHER" id="PTHR44757">
    <property type="entry name" value="DIGUANYLATE CYCLASE DGCP"/>
    <property type="match status" value="1"/>
</dbReference>
<dbReference type="InterPro" id="IPR000160">
    <property type="entry name" value="GGDEF_dom"/>
</dbReference>
<reference evidence="3 4" key="1">
    <citation type="submission" date="2024-03" db="EMBL/GenBank/DDBJ databases">
        <title>Natural products discovery in diverse microorganisms through a two-stage MS feature dereplication strategy.</title>
        <authorList>
            <person name="Zhang R."/>
        </authorList>
    </citation>
    <scope>NUCLEOTIDE SEQUENCE [LARGE SCALE GENOMIC DNA]</scope>
    <source>
        <strain evidence="3 4">18930</strain>
    </source>
</reference>
<dbReference type="NCBIfam" id="TIGR00254">
    <property type="entry name" value="GGDEF"/>
    <property type="match status" value="1"/>
</dbReference>
<feature type="domain" description="EAL" evidence="1">
    <location>
        <begin position="422"/>
        <end position="681"/>
    </location>
</feature>
<dbReference type="PROSITE" id="PS50883">
    <property type="entry name" value="EAL"/>
    <property type="match status" value="1"/>
</dbReference>
<dbReference type="InterPro" id="IPR043128">
    <property type="entry name" value="Rev_trsase/Diguanyl_cyclase"/>
</dbReference>
<dbReference type="InterPro" id="IPR001633">
    <property type="entry name" value="EAL_dom"/>
</dbReference>
<evidence type="ECO:0000259" key="1">
    <source>
        <dbReference type="PROSITE" id="PS50883"/>
    </source>
</evidence>
<gene>
    <name evidence="3" type="ORF">WDS16_21930</name>
</gene>
<dbReference type="SMART" id="SM00052">
    <property type="entry name" value="EAL"/>
    <property type="match status" value="1"/>
</dbReference>
<protein>
    <submittedName>
        <fullName evidence="3">EAL domain-containing protein</fullName>
    </submittedName>
</protein>
<dbReference type="InterPro" id="IPR035919">
    <property type="entry name" value="EAL_sf"/>
</dbReference>
<dbReference type="InterPro" id="IPR029787">
    <property type="entry name" value="Nucleotide_cyclase"/>
</dbReference>
<dbReference type="CDD" id="cd01949">
    <property type="entry name" value="GGDEF"/>
    <property type="match status" value="1"/>
</dbReference>
<dbReference type="InterPro" id="IPR035965">
    <property type="entry name" value="PAS-like_dom_sf"/>
</dbReference>
<keyword evidence="4" id="KW-1185">Reference proteome</keyword>
<dbReference type="Pfam" id="PF00990">
    <property type="entry name" value="GGDEF"/>
    <property type="match status" value="1"/>
</dbReference>
<dbReference type="SMART" id="SM00267">
    <property type="entry name" value="GGDEF"/>
    <property type="match status" value="1"/>
</dbReference>
<proteinExistence type="predicted"/>
<dbReference type="Proteomes" id="UP001432000">
    <property type="component" value="Chromosome"/>
</dbReference>
<feature type="domain" description="GGDEF" evidence="2">
    <location>
        <begin position="281"/>
        <end position="413"/>
    </location>
</feature>
<dbReference type="Pfam" id="PF08448">
    <property type="entry name" value="PAS_4"/>
    <property type="match status" value="1"/>
</dbReference>
<dbReference type="SUPFAM" id="SSF55073">
    <property type="entry name" value="Nucleotide cyclase"/>
    <property type="match status" value="1"/>
</dbReference>
<dbReference type="SUPFAM" id="SSF141868">
    <property type="entry name" value="EAL domain-like"/>
    <property type="match status" value="1"/>
</dbReference>
<dbReference type="RefSeq" id="WP_338887668.1">
    <property type="nucleotide sequence ID" value="NZ_CP147846.1"/>
</dbReference>
<sequence>MSTVPSAPRRISVNPFACSYSDLDSMTDPLLMVDGAFTVTYANPAAMSLLAAPADRVVGHCMDAWFTGTSWTEFTTACAAADAAVFEDFSYSLQKWLQYSTVRGASGYAIWTSDITAERLGTTRTEWTDELAQNMLDAVPAGTVVLDLTGTIVLVNRVWTRFWADGPAGKSFSPGSNYFDLCHRAAAQGNESAAAILDGLNGVVSGDQRVFSMNYKSGAFHFRLRAIRLADGAGLYLTHEDVAELHTDDVAPGRDPLTGLPNREEIESLLARELAVRAPDNEVSVLLVDIDGFREVNDALGPTSGDELLQLVAARIKASTRPTDTLGRLTGDEFVVIARGCQPIAARAMAAGFSSVLDPSFEIGDRHLTITASVGVATSNQSTVDSMQLVHDATTAMHAAKSLGRSSHQVFSPELRDSNRNRLELVERLRGVAMAEHELEMLYQPIVELSTRIVVGAEALIRWNHPELGLLMPDSFIGLAEDADLIIPLSNWILTQVGRTLAAWQYKDFNVQVGVNVSPLHFAAGTLATDVNSIVDSLGIEPGRLVLELAESKSLHDVDAVYYQLMDVRRHGSLVAIDDFGSGFSSLERLATLPVDILKIDKSLTQHLDSKDLQRRRAMTALCKAVVEVTHDLGKDTVAEGIETIDQLESCVDMGVTFGQGHLLGLPMTATQFETILLQNGAHSASA</sequence>
<dbReference type="InterPro" id="IPR013656">
    <property type="entry name" value="PAS_4"/>
</dbReference>
<organism evidence="3 4">
    <name type="scientific">Rhodococcus sovatensis</name>
    <dbReference type="NCBI Taxonomy" id="1805840"/>
    <lineage>
        <taxon>Bacteria</taxon>
        <taxon>Bacillati</taxon>
        <taxon>Actinomycetota</taxon>
        <taxon>Actinomycetes</taxon>
        <taxon>Mycobacteriales</taxon>
        <taxon>Nocardiaceae</taxon>
        <taxon>Rhodococcus</taxon>
    </lineage>
</organism>
<dbReference type="Pfam" id="PF00563">
    <property type="entry name" value="EAL"/>
    <property type="match status" value="1"/>
</dbReference>
<accession>A0ABZ2PFK2</accession>
<dbReference type="PROSITE" id="PS50887">
    <property type="entry name" value="GGDEF"/>
    <property type="match status" value="1"/>
</dbReference>
<dbReference type="Gene3D" id="3.30.450.20">
    <property type="entry name" value="PAS domain"/>
    <property type="match status" value="1"/>
</dbReference>
<dbReference type="PANTHER" id="PTHR44757:SF2">
    <property type="entry name" value="BIOFILM ARCHITECTURE MAINTENANCE PROTEIN MBAA"/>
    <property type="match status" value="1"/>
</dbReference>